<sequence length="141" mass="15292">MGRGRGGFSLLGLGAAEASPALCYPHTIPPSLNLPTLKKLICKGGLFNSLINTRAAVLIVVGPNSDSFGTKTKISPSSQNSLRQPLEKEAANAANPYFSSLLEMCLVKRLEPLEDDNEFEEVNIVRPDDFYQSRDPEGGNW</sequence>
<reference evidence="2" key="1">
    <citation type="submission" date="2016-06" db="EMBL/GenBank/DDBJ databases">
        <title>Parallel loss of symbiosis genes in relatives of nitrogen-fixing non-legume Parasponia.</title>
        <authorList>
            <person name="Van Velzen R."/>
            <person name="Holmer R."/>
            <person name="Bu F."/>
            <person name="Rutten L."/>
            <person name="Van Zeijl A."/>
            <person name="Liu W."/>
            <person name="Santuari L."/>
            <person name="Cao Q."/>
            <person name="Sharma T."/>
            <person name="Shen D."/>
            <person name="Roswanjaya Y."/>
            <person name="Wardhani T."/>
            <person name="Kalhor M.S."/>
            <person name="Jansen J."/>
            <person name="Van den Hoogen J."/>
            <person name="Gungor B."/>
            <person name="Hartog M."/>
            <person name="Hontelez J."/>
            <person name="Verver J."/>
            <person name="Yang W.-C."/>
            <person name="Schijlen E."/>
            <person name="Repin R."/>
            <person name="Schilthuizen M."/>
            <person name="Schranz E."/>
            <person name="Heidstra R."/>
            <person name="Miyata K."/>
            <person name="Fedorova E."/>
            <person name="Kohlen W."/>
            <person name="Bisseling T."/>
            <person name="Smit S."/>
            <person name="Geurts R."/>
        </authorList>
    </citation>
    <scope>NUCLEOTIDE SEQUENCE [LARGE SCALE GENOMIC DNA]</scope>
    <source>
        <strain evidence="2">cv. RG33-2</strain>
    </source>
</reference>
<dbReference type="AlphaFoldDB" id="A0A2P5EL38"/>
<proteinExistence type="predicted"/>
<evidence type="ECO:0000313" key="1">
    <source>
        <dbReference type="EMBL" id="PON86254.1"/>
    </source>
</evidence>
<gene>
    <name evidence="1" type="ORF">TorRG33x02_179730</name>
</gene>
<keyword evidence="2" id="KW-1185">Reference proteome</keyword>
<dbReference type="InParanoid" id="A0A2P5EL38"/>
<name>A0A2P5EL38_TREOI</name>
<protein>
    <submittedName>
        <fullName evidence="1">Uncharacterized protein</fullName>
    </submittedName>
</protein>
<accession>A0A2P5EL38</accession>
<dbReference type="OrthoDB" id="428577at2759"/>
<evidence type="ECO:0000313" key="2">
    <source>
        <dbReference type="Proteomes" id="UP000237000"/>
    </source>
</evidence>
<organism evidence="1 2">
    <name type="scientific">Trema orientale</name>
    <name type="common">Charcoal tree</name>
    <name type="synonym">Celtis orientalis</name>
    <dbReference type="NCBI Taxonomy" id="63057"/>
    <lineage>
        <taxon>Eukaryota</taxon>
        <taxon>Viridiplantae</taxon>
        <taxon>Streptophyta</taxon>
        <taxon>Embryophyta</taxon>
        <taxon>Tracheophyta</taxon>
        <taxon>Spermatophyta</taxon>
        <taxon>Magnoliopsida</taxon>
        <taxon>eudicotyledons</taxon>
        <taxon>Gunneridae</taxon>
        <taxon>Pentapetalae</taxon>
        <taxon>rosids</taxon>
        <taxon>fabids</taxon>
        <taxon>Rosales</taxon>
        <taxon>Cannabaceae</taxon>
        <taxon>Trema</taxon>
    </lineage>
</organism>
<comment type="caution">
    <text evidence="1">The sequence shown here is derived from an EMBL/GenBank/DDBJ whole genome shotgun (WGS) entry which is preliminary data.</text>
</comment>
<dbReference type="Proteomes" id="UP000237000">
    <property type="component" value="Unassembled WGS sequence"/>
</dbReference>
<dbReference type="EMBL" id="JXTC01000135">
    <property type="protein sequence ID" value="PON86254.1"/>
    <property type="molecule type" value="Genomic_DNA"/>
</dbReference>